<proteinExistence type="predicted"/>
<evidence type="ECO:0000256" key="2">
    <source>
        <dbReference type="ARBA" id="ARBA00022723"/>
    </source>
</evidence>
<dbReference type="InterPro" id="IPR013785">
    <property type="entry name" value="Aldolase_TIM"/>
</dbReference>
<evidence type="ECO:0000256" key="3">
    <source>
        <dbReference type="ARBA" id="ARBA00023004"/>
    </source>
</evidence>
<keyword evidence="4" id="KW-0411">Iron-sulfur</keyword>
<evidence type="ECO:0000259" key="6">
    <source>
        <dbReference type="Pfam" id="PF13186"/>
    </source>
</evidence>
<dbReference type="GO" id="GO:0051536">
    <property type="term" value="F:iron-sulfur cluster binding"/>
    <property type="evidence" value="ECO:0007669"/>
    <property type="project" value="UniProtKB-KW"/>
</dbReference>
<evidence type="ECO:0000313" key="7">
    <source>
        <dbReference type="EMBL" id="KKS54182.1"/>
    </source>
</evidence>
<name>A0A0G0ZZS7_9BACT</name>
<dbReference type="SFLD" id="SFLDS00029">
    <property type="entry name" value="Radical_SAM"/>
    <property type="match status" value="1"/>
</dbReference>
<evidence type="ECO:0000256" key="1">
    <source>
        <dbReference type="ARBA" id="ARBA00022691"/>
    </source>
</evidence>
<keyword evidence="1" id="KW-0949">S-adenosyl-L-methionine</keyword>
<dbReference type="EMBL" id="LCDO01000039">
    <property type="protein sequence ID" value="KKS54182.1"/>
    <property type="molecule type" value="Genomic_DNA"/>
</dbReference>
<comment type="caution">
    <text evidence="7">The sequence shown here is derived from an EMBL/GenBank/DDBJ whole genome shotgun (WGS) entry which is preliminary data.</text>
</comment>
<dbReference type="PANTHER" id="PTHR11228:SF7">
    <property type="entry name" value="PQQA PEPTIDE CYCLASE"/>
    <property type="match status" value="1"/>
</dbReference>
<evidence type="ECO:0000313" key="8">
    <source>
        <dbReference type="Proteomes" id="UP000034837"/>
    </source>
</evidence>
<dbReference type="SFLD" id="SFLDG01067">
    <property type="entry name" value="SPASM/twitch_domain_containing"/>
    <property type="match status" value="1"/>
</dbReference>
<dbReference type="CDD" id="cd01335">
    <property type="entry name" value="Radical_SAM"/>
    <property type="match status" value="1"/>
</dbReference>
<accession>A0A0G0ZZS7</accession>
<gene>
    <name evidence="7" type="ORF">UV20_C0039G0006</name>
</gene>
<feature type="domain" description="Radical SAM core" evidence="5">
    <location>
        <begin position="73"/>
        <end position="211"/>
    </location>
</feature>
<feature type="domain" description="4Fe4S-binding SPASM" evidence="6">
    <location>
        <begin position="297"/>
        <end position="347"/>
    </location>
</feature>
<organism evidence="7 8">
    <name type="scientific">Candidatus Magasanikbacteria bacterium GW2011_GWA2_42_32</name>
    <dbReference type="NCBI Taxonomy" id="1619039"/>
    <lineage>
        <taxon>Bacteria</taxon>
        <taxon>Candidatus Magasanikiibacteriota</taxon>
    </lineage>
</organism>
<dbReference type="Pfam" id="PF04055">
    <property type="entry name" value="Radical_SAM"/>
    <property type="match status" value="1"/>
</dbReference>
<dbReference type="InterPro" id="IPR050377">
    <property type="entry name" value="Radical_SAM_PqqE_MftC-like"/>
</dbReference>
<dbReference type="GO" id="GO:0003824">
    <property type="term" value="F:catalytic activity"/>
    <property type="evidence" value="ECO:0007669"/>
    <property type="project" value="InterPro"/>
</dbReference>
<evidence type="ECO:0000256" key="4">
    <source>
        <dbReference type="ARBA" id="ARBA00023014"/>
    </source>
</evidence>
<dbReference type="CDD" id="cd21109">
    <property type="entry name" value="SPASM"/>
    <property type="match status" value="1"/>
</dbReference>
<reference evidence="7 8" key="1">
    <citation type="journal article" date="2015" name="Nature">
        <title>rRNA introns, odd ribosomes, and small enigmatic genomes across a large radiation of phyla.</title>
        <authorList>
            <person name="Brown C.T."/>
            <person name="Hug L.A."/>
            <person name="Thomas B.C."/>
            <person name="Sharon I."/>
            <person name="Castelle C.J."/>
            <person name="Singh A."/>
            <person name="Wilkins M.J."/>
            <person name="Williams K.H."/>
            <person name="Banfield J.F."/>
        </authorList>
    </citation>
    <scope>NUCLEOTIDE SEQUENCE [LARGE SCALE GENOMIC DNA]</scope>
</reference>
<dbReference type="AlphaFoldDB" id="A0A0G0ZZS7"/>
<protein>
    <submittedName>
        <fullName evidence="7">Radical SAM domain iron-sulfur cluster-binding oxidoreductase</fullName>
    </submittedName>
</protein>
<dbReference type="PANTHER" id="PTHR11228">
    <property type="entry name" value="RADICAL SAM DOMAIN PROTEIN"/>
    <property type="match status" value="1"/>
</dbReference>
<dbReference type="Proteomes" id="UP000034837">
    <property type="component" value="Unassembled WGS sequence"/>
</dbReference>
<evidence type="ECO:0000259" key="5">
    <source>
        <dbReference type="Pfam" id="PF04055"/>
    </source>
</evidence>
<keyword evidence="3" id="KW-0408">Iron</keyword>
<dbReference type="Pfam" id="PF13186">
    <property type="entry name" value="SPASM"/>
    <property type="match status" value="1"/>
</dbReference>
<dbReference type="GO" id="GO:0046872">
    <property type="term" value="F:metal ion binding"/>
    <property type="evidence" value="ECO:0007669"/>
    <property type="project" value="UniProtKB-KW"/>
</dbReference>
<sequence>MYLKDYIQYDHCLGVIVSGSKVTVPVSAPVRSLKYYSITSETDAIIAHNLEWARTGDGRPRFQFAYIMLPTPCNQRCAGCFMGQDKGRLPTALSGPYWTHVEMNGILAVIKAHGAKAIVYGGGGELFAWNSALGFVEQVVESGLGMVAFTNGTLLSEEQIDQLDKLGVVLIVSLRDTIEKKHNVIVGRPNFNLTLKCIEKCLERGMQTDGRLAIEMPVTGDNIERAVNDLLPVCRALGIVPWIEEFIRISASPQERAACNSFAQARAFFKHAARKDMELGVNWTPEYGQRMLDQPQCRRPLYSFAIFPSGDVMDCPSHTVRYGNIRRQPLKQILTSDRFRQRLLNFELCPCSRFYTENDNQIPRVLPAHLKENI</sequence>
<dbReference type="SUPFAM" id="SSF102114">
    <property type="entry name" value="Radical SAM enzymes"/>
    <property type="match status" value="1"/>
</dbReference>
<dbReference type="InterPro" id="IPR007197">
    <property type="entry name" value="rSAM"/>
</dbReference>
<keyword evidence="2" id="KW-0479">Metal-binding</keyword>
<dbReference type="InterPro" id="IPR058240">
    <property type="entry name" value="rSAM_sf"/>
</dbReference>
<dbReference type="InterPro" id="IPR023885">
    <property type="entry name" value="4Fe4S-binding_SPASM_dom"/>
</dbReference>
<dbReference type="Gene3D" id="3.20.20.70">
    <property type="entry name" value="Aldolase class I"/>
    <property type="match status" value="1"/>
</dbReference>